<proteinExistence type="predicted"/>
<organism evidence="2 3">
    <name type="scientific">Porphyra umbilicalis</name>
    <name type="common">Purple laver</name>
    <name type="synonym">Red alga</name>
    <dbReference type="NCBI Taxonomy" id="2786"/>
    <lineage>
        <taxon>Eukaryota</taxon>
        <taxon>Rhodophyta</taxon>
        <taxon>Bangiophyceae</taxon>
        <taxon>Bangiales</taxon>
        <taxon>Bangiaceae</taxon>
        <taxon>Porphyra</taxon>
    </lineage>
</organism>
<feature type="region of interest" description="Disordered" evidence="1">
    <location>
        <begin position="1"/>
        <end position="26"/>
    </location>
</feature>
<evidence type="ECO:0000313" key="2">
    <source>
        <dbReference type="EMBL" id="OSX81561.1"/>
    </source>
</evidence>
<sequence>MVAINGRGQRARRRPRVQSRPPSSVALVGGARALRRPPGSGRHCQLTLDAMRAPVRHPTLDHHRRNGIDKVDRISQGQVQPENFSWIVRFHTADVVGTYQQAKNRFRMNAIKVISWTHHSYGKPQ</sequence>
<feature type="region of interest" description="Disordered" evidence="1">
    <location>
        <begin position="52"/>
        <end position="71"/>
    </location>
</feature>
<protein>
    <submittedName>
        <fullName evidence="2">Uncharacterized protein</fullName>
    </submittedName>
</protein>
<dbReference type="Proteomes" id="UP000218209">
    <property type="component" value="Unassembled WGS sequence"/>
</dbReference>
<evidence type="ECO:0000256" key="1">
    <source>
        <dbReference type="SAM" id="MobiDB-lite"/>
    </source>
</evidence>
<feature type="compositionally biased region" description="Basic and acidic residues" evidence="1">
    <location>
        <begin position="58"/>
        <end position="71"/>
    </location>
</feature>
<gene>
    <name evidence="2" type="ORF">BU14_0014s0110</name>
</gene>
<dbReference type="EMBL" id="KV918761">
    <property type="protein sequence ID" value="OSX81561.1"/>
    <property type="molecule type" value="Genomic_DNA"/>
</dbReference>
<accession>A0A1X6PL32</accession>
<keyword evidence="3" id="KW-1185">Reference proteome</keyword>
<reference evidence="2 3" key="1">
    <citation type="submission" date="2017-03" db="EMBL/GenBank/DDBJ databases">
        <title>WGS assembly of Porphyra umbilicalis.</title>
        <authorList>
            <person name="Brawley S.H."/>
            <person name="Blouin N.A."/>
            <person name="Ficko-Blean E."/>
            <person name="Wheeler G.L."/>
            <person name="Lohr M."/>
            <person name="Goodson H.V."/>
            <person name="Jenkins J.W."/>
            <person name="Blaby-Haas C.E."/>
            <person name="Helliwell K.E."/>
            <person name="Chan C."/>
            <person name="Marriage T."/>
            <person name="Bhattacharya D."/>
            <person name="Klein A.S."/>
            <person name="Badis Y."/>
            <person name="Brodie J."/>
            <person name="Cao Y."/>
            <person name="Collen J."/>
            <person name="Dittami S.M."/>
            <person name="Gachon C.M."/>
            <person name="Green B.R."/>
            <person name="Karpowicz S."/>
            <person name="Kim J.W."/>
            <person name="Kudahl U."/>
            <person name="Lin S."/>
            <person name="Michel G."/>
            <person name="Mittag M."/>
            <person name="Olson B.J."/>
            <person name="Pangilinan J."/>
            <person name="Peng Y."/>
            <person name="Qiu H."/>
            <person name="Shu S."/>
            <person name="Singer J.T."/>
            <person name="Smith A.G."/>
            <person name="Sprecher B.N."/>
            <person name="Wagner V."/>
            <person name="Wang W."/>
            <person name="Wang Z.-Y."/>
            <person name="Yan J."/>
            <person name="Yarish C."/>
            <person name="Zoeuner-Riek S."/>
            <person name="Zhuang Y."/>
            <person name="Zou Y."/>
            <person name="Lindquist E.A."/>
            <person name="Grimwood J."/>
            <person name="Barry K."/>
            <person name="Rokhsar D.S."/>
            <person name="Schmutz J."/>
            <person name="Stiller J.W."/>
            <person name="Grossman A.R."/>
            <person name="Prochnik S.E."/>
        </authorList>
    </citation>
    <scope>NUCLEOTIDE SEQUENCE [LARGE SCALE GENOMIC DNA]</scope>
    <source>
        <strain evidence="2">4086291</strain>
    </source>
</reference>
<dbReference type="AlphaFoldDB" id="A0A1X6PL32"/>
<name>A0A1X6PL32_PORUM</name>
<evidence type="ECO:0000313" key="3">
    <source>
        <dbReference type="Proteomes" id="UP000218209"/>
    </source>
</evidence>